<dbReference type="InterPro" id="IPR029058">
    <property type="entry name" value="AB_hydrolase_fold"/>
</dbReference>
<evidence type="ECO:0000259" key="1">
    <source>
        <dbReference type="Pfam" id="PF12697"/>
    </source>
</evidence>
<feature type="domain" description="AB hydrolase-1" evidence="1">
    <location>
        <begin position="15"/>
        <end position="241"/>
    </location>
</feature>
<keyword evidence="2" id="KW-0378">Hydrolase</keyword>
<proteinExistence type="predicted"/>
<dbReference type="PRINTS" id="PR00111">
    <property type="entry name" value="ABHYDROLASE"/>
</dbReference>
<dbReference type="InterPro" id="IPR000073">
    <property type="entry name" value="AB_hydrolase_1"/>
</dbReference>
<sequence>MDGLPYLRAGSGPSFVLVHGYLGGAEQWRHELDHFSNRYDVIAPNLPGFGAAADRPACDTIAGMAEAVFGLLDELAVGDFILLGHSMGGMVVQEMARMRPQSVLRLILYGTGPLGLMPDRFEPIATSRERLLTDGVEATIGRIGATWFKRGAEARGYRLITQIGACARRPAAEAGLGAMAAWDGRSALTSLTMPTLVVWGDADRSYRWPQVETLWTNLPDVRLSVIPGASHAAHLEKPALFHSLIEDFLSEPATAENAEDR</sequence>
<dbReference type="Proteomes" id="UP001209535">
    <property type="component" value="Unassembled WGS sequence"/>
</dbReference>
<gene>
    <name evidence="2" type="ORF">OEZ60_14665</name>
</gene>
<organism evidence="2 3">
    <name type="scientific">Albidovulum salinarum</name>
    <dbReference type="NCBI Taxonomy" id="2984153"/>
    <lineage>
        <taxon>Bacteria</taxon>
        <taxon>Pseudomonadati</taxon>
        <taxon>Pseudomonadota</taxon>
        <taxon>Alphaproteobacteria</taxon>
        <taxon>Rhodobacterales</taxon>
        <taxon>Paracoccaceae</taxon>
        <taxon>Albidovulum</taxon>
    </lineage>
</organism>
<dbReference type="Pfam" id="PF12697">
    <property type="entry name" value="Abhydrolase_6"/>
    <property type="match status" value="1"/>
</dbReference>
<dbReference type="Gene3D" id="3.40.50.1820">
    <property type="entry name" value="alpha/beta hydrolase"/>
    <property type="match status" value="1"/>
</dbReference>
<dbReference type="PANTHER" id="PTHR43798">
    <property type="entry name" value="MONOACYLGLYCEROL LIPASE"/>
    <property type="match status" value="1"/>
</dbReference>
<protein>
    <submittedName>
        <fullName evidence="2">Alpha/beta hydrolase</fullName>
    </submittedName>
</protein>
<dbReference type="EMBL" id="JAOVQO010000013">
    <property type="protein sequence ID" value="MCU9849244.1"/>
    <property type="molecule type" value="Genomic_DNA"/>
</dbReference>
<dbReference type="SUPFAM" id="SSF53474">
    <property type="entry name" value="alpha/beta-Hydrolases"/>
    <property type="match status" value="1"/>
</dbReference>
<dbReference type="RefSeq" id="WP_263337693.1">
    <property type="nucleotide sequence ID" value="NZ_JAOVQO010000013.1"/>
</dbReference>
<evidence type="ECO:0000313" key="3">
    <source>
        <dbReference type="Proteomes" id="UP001209535"/>
    </source>
</evidence>
<dbReference type="InterPro" id="IPR050266">
    <property type="entry name" value="AB_hydrolase_sf"/>
</dbReference>
<accession>A0ABT2X691</accession>
<keyword evidence="3" id="KW-1185">Reference proteome</keyword>
<name>A0ABT2X691_9RHOB</name>
<dbReference type="GO" id="GO:0016787">
    <property type="term" value="F:hydrolase activity"/>
    <property type="evidence" value="ECO:0007669"/>
    <property type="project" value="UniProtKB-KW"/>
</dbReference>
<comment type="caution">
    <text evidence="2">The sequence shown here is derived from an EMBL/GenBank/DDBJ whole genome shotgun (WGS) entry which is preliminary data.</text>
</comment>
<reference evidence="2 3" key="1">
    <citation type="submission" date="2022-10" db="EMBL/GenBank/DDBJ databases">
        <title>Defluviimonas sp. nov., isolated from ocean surface sediments.</title>
        <authorList>
            <person name="He W."/>
            <person name="Wang L."/>
            <person name="Zhang D.-F."/>
        </authorList>
    </citation>
    <scope>NUCLEOTIDE SEQUENCE [LARGE SCALE GENOMIC DNA]</scope>
    <source>
        <strain evidence="2 3">WL0024</strain>
    </source>
</reference>
<evidence type="ECO:0000313" key="2">
    <source>
        <dbReference type="EMBL" id="MCU9849244.1"/>
    </source>
</evidence>